<evidence type="ECO:0000313" key="1">
    <source>
        <dbReference type="EMBL" id="ETO16547.1"/>
    </source>
</evidence>
<gene>
    <name evidence="1" type="ORF">RFI_20792</name>
</gene>
<keyword evidence="2" id="KW-1185">Reference proteome</keyword>
<reference evidence="1 2" key="1">
    <citation type="journal article" date="2013" name="Curr. Biol.">
        <title>The Genome of the Foraminiferan Reticulomyxa filosa.</title>
        <authorList>
            <person name="Glockner G."/>
            <person name="Hulsmann N."/>
            <person name="Schleicher M."/>
            <person name="Noegel A.A."/>
            <person name="Eichinger L."/>
            <person name="Gallinger C."/>
            <person name="Pawlowski J."/>
            <person name="Sierra R."/>
            <person name="Euteneuer U."/>
            <person name="Pillet L."/>
            <person name="Moustafa A."/>
            <person name="Platzer M."/>
            <person name="Groth M."/>
            <person name="Szafranski K."/>
            <person name="Schliwa M."/>
        </authorList>
    </citation>
    <scope>NUCLEOTIDE SEQUENCE [LARGE SCALE GENOMIC DNA]</scope>
</reference>
<accession>X6MSX0</accession>
<protein>
    <submittedName>
        <fullName evidence="1">Uncharacterized protein</fullName>
    </submittedName>
</protein>
<name>X6MSX0_RETFI</name>
<proteinExistence type="predicted"/>
<evidence type="ECO:0000313" key="2">
    <source>
        <dbReference type="Proteomes" id="UP000023152"/>
    </source>
</evidence>
<organism evidence="1 2">
    <name type="scientific">Reticulomyxa filosa</name>
    <dbReference type="NCBI Taxonomy" id="46433"/>
    <lineage>
        <taxon>Eukaryota</taxon>
        <taxon>Sar</taxon>
        <taxon>Rhizaria</taxon>
        <taxon>Retaria</taxon>
        <taxon>Foraminifera</taxon>
        <taxon>Monothalamids</taxon>
        <taxon>Reticulomyxidae</taxon>
        <taxon>Reticulomyxa</taxon>
    </lineage>
</organism>
<comment type="caution">
    <text evidence="1">The sequence shown here is derived from an EMBL/GenBank/DDBJ whole genome shotgun (WGS) entry which is preliminary data.</text>
</comment>
<dbReference type="AlphaFoldDB" id="X6MSX0"/>
<dbReference type="EMBL" id="ASPP01018125">
    <property type="protein sequence ID" value="ETO16547.1"/>
    <property type="molecule type" value="Genomic_DNA"/>
</dbReference>
<sequence>MTFQYLKSLRTDLFQSQCVLHKHEILICGGYDHRRLRDSNEVTLLSFGGKNKHTLMMKYASVWSNDNEISKSKKSKKCNQWIPFTDKHNRVIQIGRKQDDYQGVRAVIGGSNNNLLFITYYRSNIS</sequence>
<dbReference type="Proteomes" id="UP000023152">
    <property type="component" value="Unassembled WGS sequence"/>
</dbReference>
<feature type="non-terminal residue" evidence="1">
    <location>
        <position position="126"/>
    </location>
</feature>